<evidence type="ECO:0000256" key="12">
    <source>
        <dbReference type="RuleBase" id="RU000304"/>
    </source>
</evidence>
<comment type="catalytic activity">
    <reaction evidence="9">
        <text>L-threonyl-[protein] + ATP = O-phospho-L-threonyl-[protein] + ADP + H(+)</text>
        <dbReference type="Rhea" id="RHEA:46608"/>
        <dbReference type="Rhea" id="RHEA-COMP:11060"/>
        <dbReference type="Rhea" id="RHEA-COMP:11605"/>
        <dbReference type="ChEBI" id="CHEBI:15378"/>
        <dbReference type="ChEBI" id="CHEBI:30013"/>
        <dbReference type="ChEBI" id="CHEBI:30616"/>
        <dbReference type="ChEBI" id="CHEBI:61977"/>
        <dbReference type="ChEBI" id="CHEBI:456216"/>
        <dbReference type="EC" id="2.7.11.1"/>
    </reaction>
</comment>
<evidence type="ECO:0000256" key="8">
    <source>
        <dbReference type="ARBA" id="ARBA00022840"/>
    </source>
</evidence>
<comment type="similarity">
    <text evidence="1">Belongs to the protein kinase superfamily. AGC Ser/Thr protein kinase family.</text>
</comment>
<evidence type="ECO:0000256" key="10">
    <source>
        <dbReference type="ARBA" id="ARBA00048679"/>
    </source>
</evidence>
<keyword evidence="5" id="KW-0808">Transferase</keyword>
<evidence type="ECO:0000256" key="5">
    <source>
        <dbReference type="ARBA" id="ARBA00022679"/>
    </source>
</evidence>
<evidence type="ECO:0000259" key="14">
    <source>
        <dbReference type="PROSITE" id="PS51285"/>
    </source>
</evidence>
<dbReference type="Proteomes" id="UP000785679">
    <property type="component" value="Unassembled WGS sequence"/>
</dbReference>
<dbReference type="InterPro" id="IPR017441">
    <property type="entry name" value="Protein_kinase_ATP_BS"/>
</dbReference>
<organism evidence="15 16">
    <name type="scientific">Halteria grandinella</name>
    <dbReference type="NCBI Taxonomy" id="5974"/>
    <lineage>
        <taxon>Eukaryota</taxon>
        <taxon>Sar</taxon>
        <taxon>Alveolata</taxon>
        <taxon>Ciliophora</taxon>
        <taxon>Intramacronucleata</taxon>
        <taxon>Spirotrichea</taxon>
        <taxon>Stichotrichia</taxon>
        <taxon>Sporadotrichida</taxon>
        <taxon>Halteriidae</taxon>
        <taxon>Halteria</taxon>
    </lineage>
</organism>
<evidence type="ECO:0000313" key="16">
    <source>
        <dbReference type="Proteomes" id="UP000785679"/>
    </source>
</evidence>
<dbReference type="EMBL" id="RRYP01010513">
    <property type="protein sequence ID" value="TNV78333.1"/>
    <property type="molecule type" value="Genomic_DNA"/>
</dbReference>
<feature type="domain" description="AGC-kinase C-terminal" evidence="14">
    <location>
        <begin position="281"/>
        <end position="352"/>
    </location>
</feature>
<evidence type="ECO:0000256" key="11">
    <source>
        <dbReference type="PROSITE-ProRule" id="PRU10141"/>
    </source>
</evidence>
<dbReference type="Gene3D" id="3.30.200.20">
    <property type="entry name" value="Phosphorylase Kinase, domain 1"/>
    <property type="match status" value="1"/>
</dbReference>
<dbReference type="InterPro" id="IPR008271">
    <property type="entry name" value="Ser/Thr_kinase_AS"/>
</dbReference>
<dbReference type="PROSITE" id="PS00107">
    <property type="entry name" value="PROTEIN_KINASE_ATP"/>
    <property type="match status" value="1"/>
</dbReference>
<dbReference type="InterPro" id="IPR000719">
    <property type="entry name" value="Prot_kinase_dom"/>
</dbReference>
<evidence type="ECO:0000256" key="7">
    <source>
        <dbReference type="ARBA" id="ARBA00022777"/>
    </source>
</evidence>
<evidence type="ECO:0000256" key="6">
    <source>
        <dbReference type="ARBA" id="ARBA00022741"/>
    </source>
</evidence>
<proteinExistence type="inferred from homology"/>
<reference evidence="15" key="1">
    <citation type="submission" date="2019-06" db="EMBL/GenBank/DDBJ databases">
        <authorList>
            <person name="Zheng W."/>
        </authorList>
    </citation>
    <scope>NUCLEOTIDE SEQUENCE</scope>
    <source>
        <strain evidence="15">QDHG01</strain>
    </source>
</reference>
<gene>
    <name evidence="15" type="ORF">FGO68_gene12515</name>
</gene>
<keyword evidence="16" id="KW-1185">Reference proteome</keyword>
<protein>
    <recommendedName>
        <fullName evidence="2">non-specific serine/threonine protein kinase</fullName>
        <ecNumber evidence="2">2.7.11.1</ecNumber>
    </recommendedName>
</protein>
<dbReference type="FunFam" id="1.10.510.10:FF:000008">
    <property type="entry name" value="Non-specific serine/threonine protein kinase"/>
    <property type="match status" value="1"/>
</dbReference>
<dbReference type="SUPFAM" id="SSF56112">
    <property type="entry name" value="Protein kinase-like (PK-like)"/>
    <property type="match status" value="1"/>
</dbReference>
<dbReference type="EC" id="2.7.11.1" evidence="2"/>
<dbReference type="PROSITE" id="PS51285">
    <property type="entry name" value="AGC_KINASE_CTER"/>
    <property type="match status" value="1"/>
</dbReference>
<feature type="binding site" evidence="11">
    <location>
        <position position="51"/>
    </location>
    <ligand>
        <name>ATP</name>
        <dbReference type="ChEBI" id="CHEBI:30616"/>
    </ligand>
</feature>
<dbReference type="SMART" id="SM00133">
    <property type="entry name" value="S_TK_X"/>
    <property type="match status" value="1"/>
</dbReference>
<evidence type="ECO:0000313" key="15">
    <source>
        <dbReference type="EMBL" id="TNV78333.1"/>
    </source>
</evidence>
<dbReference type="PROSITE" id="PS00108">
    <property type="entry name" value="PROTEIN_KINASE_ST"/>
    <property type="match status" value="1"/>
</dbReference>
<dbReference type="Gene3D" id="1.10.510.10">
    <property type="entry name" value="Transferase(Phosphotransferase) domain 1"/>
    <property type="match status" value="1"/>
</dbReference>
<dbReference type="GO" id="GO:0005524">
    <property type="term" value="F:ATP binding"/>
    <property type="evidence" value="ECO:0007669"/>
    <property type="project" value="UniProtKB-UniRule"/>
</dbReference>
<keyword evidence="4" id="KW-0597">Phosphoprotein</keyword>
<evidence type="ECO:0000256" key="1">
    <source>
        <dbReference type="ARBA" id="ARBA00009903"/>
    </source>
</evidence>
<accession>A0A8J8T1S3</accession>
<keyword evidence="3 12" id="KW-0723">Serine/threonine-protein kinase</keyword>
<dbReference type="OrthoDB" id="63267at2759"/>
<dbReference type="Pfam" id="PF00069">
    <property type="entry name" value="Pkinase"/>
    <property type="match status" value="1"/>
</dbReference>
<dbReference type="SMART" id="SM00220">
    <property type="entry name" value="S_TKc"/>
    <property type="match status" value="1"/>
</dbReference>
<comment type="caution">
    <text evidence="15">The sequence shown here is derived from an EMBL/GenBank/DDBJ whole genome shotgun (WGS) entry which is preliminary data.</text>
</comment>
<dbReference type="InterPro" id="IPR011009">
    <property type="entry name" value="Kinase-like_dom_sf"/>
</dbReference>
<sequence>MVEDSQSRTGTVTKQDFQMLSVIGKGAYGKVLLVKKKDLQNPAGGELYAMKVLKKSEILKRNQVEHTMTERRILGTVRHPFIVKMDYAFQSESKLFFVLEYCPGGELFFYLSQIGRFKEDAARFYASNILLALEHLHSLHILYRDLKPENVLVGKDGYAKLTDFGLAKENVAGNSDAKSLCGTAEYLSPEILQRQGHGKASDWWSFGAIIYEMLCGLPPFYSKDREKLYKNIKHADPRLDFPFLSESARDLLMKLLEKDPTKRLGAGERDAQDIKEHPWFDCINWDAIQEKKIPPPYKPQLDTATDTKHFTQDFTGMKLSPQDVESLKDGSAAEGGWNGFSYVNQEVGGGGAMEMDIQQ</sequence>
<keyword evidence="8 11" id="KW-0067">ATP-binding</keyword>
<dbReference type="AlphaFoldDB" id="A0A8J8T1S3"/>
<dbReference type="FunFam" id="3.30.200.20:FF:000524">
    <property type="entry name" value="Non-specific serine/threonine protein kinase"/>
    <property type="match status" value="1"/>
</dbReference>
<evidence type="ECO:0000256" key="3">
    <source>
        <dbReference type="ARBA" id="ARBA00022527"/>
    </source>
</evidence>
<comment type="catalytic activity">
    <reaction evidence="10">
        <text>L-seryl-[protein] + ATP = O-phospho-L-seryl-[protein] + ADP + H(+)</text>
        <dbReference type="Rhea" id="RHEA:17989"/>
        <dbReference type="Rhea" id="RHEA-COMP:9863"/>
        <dbReference type="Rhea" id="RHEA-COMP:11604"/>
        <dbReference type="ChEBI" id="CHEBI:15378"/>
        <dbReference type="ChEBI" id="CHEBI:29999"/>
        <dbReference type="ChEBI" id="CHEBI:30616"/>
        <dbReference type="ChEBI" id="CHEBI:83421"/>
        <dbReference type="ChEBI" id="CHEBI:456216"/>
        <dbReference type="EC" id="2.7.11.1"/>
    </reaction>
</comment>
<dbReference type="GO" id="GO:0004674">
    <property type="term" value="F:protein serine/threonine kinase activity"/>
    <property type="evidence" value="ECO:0007669"/>
    <property type="project" value="UniProtKB-KW"/>
</dbReference>
<keyword evidence="6 11" id="KW-0547">Nucleotide-binding</keyword>
<name>A0A8J8T1S3_HALGN</name>
<dbReference type="PROSITE" id="PS50011">
    <property type="entry name" value="PROTEIN_KINASE_DOM"/>
    <property type="match status" value="1"/>
</dbReference>
<evidence type="ECO:0000256" key="9">
    <source>
        <dbReference type="ARBA" id="ARBA00047899"/>
    </source>
</evidence>
<evidence type="ECO:0000256" key="2">
    <source>
        <dbReference type="ARBA" id="ARBA00012513"/>
    </source>
</evidence>
<dbReference type="CDD" id="cd05123">
    <property type="entry name" value="STKc_AGC"/>
    <property type="match status" value="1"/>
</dbReference>
<evidence type="ECO:0000259" key="13">
    <source>
        <dbReference type="PROSITE" id="PS50011"/>
    </source>
</evidence>
<dbReference type="InterPro" id="IPR000961">
    <property type="entry name" value="AGC-kinase_C"/>
</dbReference>
<evidence type="ECO:0000256" key="4">
    <source>
        <dbReference type="ARBA" id="ARBA00022553"/>
    </source>
</evidence>
<dbReference type="InterPro" id="IPR045270">
    <property type="entry name" value="STKc_AGC"/>
</dbReference>
<feature type="domain" description="Protein kinase" evidence="13">
    <location>
        <begin position="17"/>
        <end position="280"/>
    </location>
</feature>
<dbReference type="PANTHER" id="PTHR24351">
    <property type="entry name" value="RIBOSOMAL PROTEIN S6 KINASE"/>
    <property type="match status" value="1"/>
</dbReference>
<keyword evidence="7" id="KW-0418">Kinase</keyword>